<keyword evidence="5" id="KW-1185">Reference proteome</keyword>
<keyword evidence="2" id="KW-0479">Metal-binding</keyword>
<organism evidence="4 5">
    <name type="scientific">Rhodococcus zopfii</name>
    <dbReference type="NCBI Taxonomy" id="43772"/>
    <lineage>
        <taxon>Bacteria</taxon>
        <taxon>Bacillati</taxon>
        <taxon>Actinomycetota</taxon>
        <taxon>Actinomycetes</taxon>
        <taxon>Mycobacteriales</taxon>
        <taxon>Nocardiaceae</taxon>
        <taxon>Rhodococcus</taxon>
    </lineage>
</organism>
<evidence type="ECO:0000256" key="2">
    <source>
        <dbReference type="ARBA" id="ARBA00022723"/>
    </source>
</evidence>
<keyword evidence="4" id="KW-0378">Hydrolase</keyword>
<sequence>MSISLLRTADAWWVHLPTGASRIDTEATTTAELLADRPAIDAAAASTSTVPVETLELLSPVSAPCRVVAQMTNFASHVKDSGMNPETVPLTFFRKTSGSISGPYDDVIKPEHVRLLDYEVEVGLVFGRSVPVGADITSDNIADYVAGLVVTNDISARDVQLPKTQFYEAKSYPTFTPVGPALVLLEPGEFKRFEDLRLQLRVNGQVRQDMTVKSDMIYRPVQALQALTKFQRLDAGDLLLTGTPGGTALKAPPKPIEIIASLMPPALKWKSFFAAQAKKPDYLRDGDVMEVTVATDDGALDLGTQRTVVRYER</sequence>
<gene>
    <name evidence="4" type="ORF">F8M49_29695</name>
</gene>
<dbReference type="Proteomes" id="UP001275440">
    <property type="component" value="Unassembled WGS sequence"/>
</dbReference>
<dbReference type="EMBL" id="WBMO01000005">
    <property type="protein sequence ID" value="MDV2478541.1"/>
    <property type="molecule type" value="Genomic_DNA"/>
</dbReference>
<dbReference type="InterPro" id="IPR036663">
    <property type="entry name" value="Fumarylacetoacetase_C_sf"/>
</dbReference>
<evidence type="ECO:0000313" key="4">
    <source>
        <dbReference type="EMBL" id="MDV2478541.1"/>
    </source>
</evidence>
<dbReference type="PANTHER" id="PTHR42796:SF4">
    <property type="entry name" value="FUMARYLACETOACETATE HYDROLASE DOMAIN-CONTAINING PROTEIN 2A"/>
    <property type="match status" value="1"/>
</dbReference>
<dbReference type="Pfam" id="PF01557">
    <property type="entry name" value="FAA_hydrolase"/>
    <property type="match status" value="1"/>
</dbReference>
<evidence type="ECO:0000313" key="5">
    <source>
        <dbReference type="Proteomes" id="UP001275440"/>
    </source>
</evidence>
<comment type="caution">
    <text evidence="4">The sequence shown here is derived from an EMBL/GenBank/DDBJ whole genome shotgun (WGS) entry which is preliminary data.</text>
</comment>
<feature type="domain" description="Fumarylacetoacetase-like C-terminal" evidence="3">
    <location>
        <begin position="67"/>
        <end position="309"/>
    </location>
</feature>
<protein>
    <submittedName>
        <fullName evidence="4">Fumarylacetoacetate hydrolase family protein</fullName>
    </submittedName>
</protein>
<proteinExistence type="inferred from homology"/>
<evidence type="ECO:0000256" key="1">
    <source>
        <dbReference type="ARBA" id="ARBA00010211"/>
    </source>
</evidence>
<dbReference type="PANTHER" id="PTHR42796">
    <property type="entry name" value="FUMARYLACETOACETATE HYDROLASE DOMAIN-CONTAINING PROTEIN 2A-RELATED"/>
    <property type="match status" value="1"/>
</dbReference>
<comment type="similarity">
    <text evidence="1">Belongs to the FAH family.</text>
</comment>
<accession>A0ABU3WX21</accession>
<dbReference type="Gene3D" id="3.90.850.10">
    <property type="entry name" value="Fumarylacetoacetase-like, C-terminal domain"/>
    <property type="match status" value="1"/>
</dbReference>
<dbReference type="InterPro" id="IPR011234">
    <property type="entry name" value="Fumarylacetoacetase-like_C"/>
</dbReference>
<reference evidence="4 5" key="1">
    <citation type="submission" date="2019-10" db="EMBL/GenBank/DDBJ databases">
        <title>Draft Genome Assembly of Rhodococcus zopfii DSM44189.</title>
        <authorList>
            <person name="Sutton J.M."/>
            <person name="Akob D.M."/>
            <person name="Bushman T.J."/>
        </authorList>
    </citation>
    <scope>NUCLEOTIDE SEQUENCE [LARGE SCALE GENOMIC DNA]</scope>
    <source>
        <strain evidence="4 5">DSM 44189</strain>
    </source>
</reference>
<dbReference type="SUPFAM" id="SSF56529">
    <property type="entry name" value="FAH"/>
    <property type="match status" value="1"/>
</dbReference>
<dbReference type="InterPro" id="IPR051121">
    <property type="entry name" value="FAH"/>
</dbReference>
<evidence type="ECO:0000259" key="3">
    <source>
        <dbReference type="Pfam" id="PF01557"/>
    </source>
</evidence>
<name>A0ABU3WX21_9NOCA</name>
<dbReference type="GO" id="GO:0016787">
    <property type="term" value="F:hydrolase activity"/>
    <property type="evidence" value="ECO:0007669"/>
    <property type="project" value="UniProtKB-KW"/>
</dbReference>